<comment type="caution">
    <text evidence="1">The sequence shown here is derived from an EMBL/GenBank/DDBJ whole genome shotgun (WGS) entry which is preliminary data.</text>
</comment>
<sequence length="67" mass="6962">MTSWDLTLFAALTDPQDGSVSVPALGAAVVTPSTPDAPAPSALAEVVSEGDPRWAAVQDVFERTCQF</sequence>
<name>A0A0F8Z4Q0_9ZZZZ</name>
<reference evidence="1" key="1">
    <citation type="journal article" date="2015" name="Nature">
        <title>Complex archaea that bridge the gap between prokaryotes and eukaryotes.</title>
        <authorList>
            <person name="Spang A."/>
            <person name="Saw J.H."/>
            <person name="Jorgensen S.L."/>
            <person name="Zaremba-Niedzwiedzka K."/>
            <person name="Martijn J."/>
            <person name="Lind A.E."/>
            <person name="van Eijk R."/>
            <person name="Schleper C."/>
            <person name="Guy L."/>
            <person name="Ettema T.J."/>
        </authorList>
    </citation>
    <scope>NUCLEOTIDE SEQUENCE</scope>
</reference>
<organism evidence="1">
    <name type="scientific">marine sediment metagenome</name>
    <dbReference type="NCBI Taxonomy" id="412755"/>
    <lineage>
        <taxon>unclassified sequences</taxon>
        <taxon>metagenomes</taxon>
        <taxon>ecological metagenomes</taxon>
    </lineage>
</organism>
<feature type="non-terminal residue" evidence="1">
    <location>
        <position position="67"/>
    </location>
</feature>
<dbReference type="EMBL" id="LAZR01053339">
    <property type="protein sequence ID" value="KKK80965.1"/>
    <property type="molecule type" value="Genomic_DNA"/>
</dbReference>
<proteinExistence type="predicted"/>
<gene>
    <name evidence="1" type="ORF">LCGC14_2818190</name>
</gene>
<accession>A0A0F8Z4Q0</accession>
<evidence type="ECO:0000313" key="1">
    <source>
        <dbReference type="EMBL" id="KKK80965.1"/>
    </source>
</evidence>
<protein>
    <submittedName>
        <fullName evidence="1">Uncharacterized protein</fullName>
    </submittedName>
</protein>
<dbReference type="AlphaFoldDB" id="A0A0F8Z4Q0"/>